<name>A0ABM1MUR7_NICVS</name>
<keyword evidence="3" id="KW-0863">Zinc-finger</keyword>
<feature type="domain" description="PSP proline-rich" evidence="7">
    <location>
        <begin position="359"/>
        <end position="411"/>
    </location>
</feature>
<dbReference type="Proteomes" id="UP000695000">
    <property type="component" value="Unplaced"/>
</dbReference>
<evidence type="ECO:0000256" key="1">
    <source>
        <dbReference type="ARBA" id="ARBA00004123"/>
    </source>
</evidence>
<evidence type="ECO:0000256" key="6">
    <source>
        <dbReference type="SAM" id="MobiDB-lite"/>
    </source>
</evidence>
<reference evidence="9" key="1">
    <citation type="submission" date="2025-08" db="UniProtKB">
        <authorList>
            <consortium name="RefSeq"/>
        </authorList>
    </citation>
    <scope>IDENTIFICATION</scope>
    <source>
        <tissue evidence="9">Whole Larva</tissue>
    </source>
</reference>
<sequence length="625" mass="69327">MDELSKGKKRKSCQGIIELSDDEKSAQLSRKNDNEEPVKKCPKISNLASGADDGLIDLVSEASNENGSNDSSVQVIEPNVSVIEIHDSIVEGDSIESVEMCVVDSTSLNTTAVKECKDDQNIVRDSPHESTGGNAVQSIQLSDDSAKPADSSSLDSTPKKKSSKKKSRNCSDFIATKASTFKGMNEDADGSLIVIDKVGDCQTDEECELADPDGEEPTSNSPLITITFKNSNIKSRYKYKFTKFLAKFKELKAVESKHTIQMVAKRDSLFVLDTQPSDHGENNTMYTTKYEVTGAQKEKKEDDKVKFVQTCFNCDGSHSLKDCPEPKDFHKINQARRLFKQNNNGQSNVRYHVEENAEYSHLVPGKVSDKLRNALGLGSDEIPAHVYKMRLMGYPPGWLQEAKVAASNMNIYLDVSKIGKKKKQKQETIDPEKVVDYPGFNVPTKQGIFDHYNKYRVPAFSEMCNKNKMIDWFNNKAIDEAEDQQSSDMDLDADASQEAASEDSTSLLDLNLQKEQLLTQLSESGEIIDESEQKDEDNNEDASKDTSLSVVEDEATNSVKASIFGTPILKSASAFSRLPCSENFSKEMSPVINFENLPNSTGKYEQMTGVLNKIRKTLKSGQDKT</sequence>
<protein>
    <submittedName>
        <fullName evidence="9">Zinc finger CCHC domain-containing protein 8 homolog</fullName>
    </submittedName>
</protein>
<evidence type="ECO:0000259" key="7">
    <source>
        <dbReference type="SMART" id="SM00581"/>
    </source>
</evidence>
<gene>
    <name evidence="9" type="primary">LOC108563974</name>
</gene>
<feature type="compositionally biased region" description="Polar residues" evidence="6">
    <location>
        <begin position="129"/>
        <end position="140"/>
    </location>
</feature>
<evidence type="ECO:0000256" key="4">
    <source>
        <dbReference type="ARBA" id="ARBA00022833"/>
    </source>
</evidence>
<feature type="region of interest" description="Disordered" evidence="6">
    <location>
        <begin position="119"/>
        <end position="168"/>
    </location>
</feature>
<feature type="compositionally biased region" description="Basic and acidic residues" evidence="6">
    <location>
        <begin position="119"/>
        <end position="128"/>
    </location>
</feature>
<comment type="subcellular location">
    <subcellularLocation>
        <location evidence="1">Nucleus</location>
    </subcellularLocation>
</comment>
<dbReference type="PANTHER" id="PTHR13316">
    <property type="entry name" value="ZINC FINGER, CCHC DOMAIN CONTAINING 8"/>
    <property type="match status" value="1"/>
</dbReference>
<dbReference type="SMART" id="SM00581">
    <property type="entry name" value="PSP"/>
    <property type="match status" value="1"/>
</dbReference>
<dbReference type="GeneID" id="108563974"/>
<keyword evidence="5" id="KW-0539">Nucleus</keyword>
<dbReference type="RefSeq" id="XP_017778317.1">
    <property type="nucleotide sequence ID" value="XM_017922828.1"/>
</dbReference>
<feature type="compositionally biased region" description="Acidic residues" evidence="6">
    <location>
        <begin position="526"/>
        <end position="540"/>
    </location>
</feature>
<evidence type="ECO:0000256" key="5">
    <source>
        <dbReference type="ARBA" id="ARBA00023242"/>
    </source>
</evidence>
<organism evidence="8 9">
    <name type="scientific">Nicrophorus vespilloides</name>
    <name type="common">Boreal carrion beetle</name>
    <dbReference type="NCBI Taxonomy" id="110193"/>
    <lineage>
        <taxon>Eukaryota</taxon>
        <taxon>Metazoa</taxon>
        <taxon>Ecdysozoa</taxon>
        <taxon>Arthropoda</taxon>
        <taxon>Hexapoda</taxon>
        <taxon>Insecta</taxon>
        <taxon>Pterygota</taxon>
        <taxon>Neoptera</taxon>
        <taxon>Endopterygota</taxon>
        <taxon>Coleoptera</taxon>
        <taxon>Polyphaga</taxon>
        <taxon>Staphyliniformia</taxon>
        <taxon>Silphidae</taxon>
        <taxon>Nicrophorinae</taxon>
        <taxon>Nicrophorus</taxon>
    </lineage>
</organism>
<evidence type="ECO:0000313" key="9">
    <source>
        <dbReference type="RefSeq" id="XP_017778317.1"/>
    </source>
</evidence>
<proteinExistence type="predicted"/>
<dbReference type="Pfam" id="PF04046">
    <property type="entry name" value="PSP"/>
    <property type="match status" value="1"/>
</dbReference>
<accession>A0ABM1MUR7</accession>
<keyword evidence="4" id="KW-0862">Zinc</keyword>
<feature type="compositionally biased region" description="Acidic residues" evidence="6">
    <location>
        <begin position="481"/>
        <end position="495"/>
    </location>
</feature>
<keyword evidence="8" id="KW-1185">Reference proteome</keyword>
<dbReference type="InterPro" id="IPR052115">
    <property type="entry name" value="NEXT_complex_subunit_ZCCHC8"/>
</dbReference>
<feature type="region of interest" description="Disordered" evidence="6">
    <location>
        <begin position="524"/>
        <end position="552"/>
    </location>
</feature>
<feature type="region of interest" description="Disordered" evidence="6">
    <location>
        <begin position="1"/>
        <end position="46"/>
    </location>
</feature>
<feature type="region of interest" description="Disordered" evidence="6">
    <location>
        <begin position="481"/>
        <end position="504"/>
    </location>
</feature>
<keyword evidence="2" id="KW-0479">Metal-binding</keyword>
<evidence type="ECO:0000256" key="2">
    <source>
        <dbReference type="ARBA" id="ARBA00022723"/>
    </source>
</evidence>
<dbReference type="PANTHER" id="PTHR13316:SF0">
    <property type="entry name" value="ZINC FINGER CCHC DOMAIN-CONTAINING PROTEIN 8"/>
    <property type="match status" value="1"/>
</dbReference>
<dbReference type="InterPro" id="IPR006568">
    <property type="entry name" value="PSP_pro-rich"/>
</dbReference>
<feature type="compositionally biased region" description="Basic residues" evidence="6">
    <location>
        <begin position="159"/>
        <end position="168"/>
    </location>
</feature>
<evidence type="ECO:0000313" key="8">
    <source>
        <dbReference type="Proteomes" id="UP000695000"/>
    </source>
</evidence>
<evidence type="ECO:0000256" key="3">
    <source>
        <dbReference type="ARBA" id="ARBA00022771"/>
    </source>
</evidence>
<feature type="compositionally biased region" description="Basic and acidic residues" evidence="6">
    <location>
        <begin position="22"/>
        <end position="39"/>
    </location>
</feature>